<name>A0A146K000_9EUKA</name>
<dbReference type="SUPFAM" id="SSF117289">
    <property type="entry name" value="Nucleoporin domain"/>
    <property type="match status" value="1"/>
</dbReference>
<sequence>KISPTNILSDDKLNYYVAVGNNIKKFSKNFQFIEQYTPSTHQIRKIMFRTQSCEQILVQVDKRIILFDIPTNTSLASFESDGVFILDFQLFKEELVIIWSKQNHANISSIQMKSGLNAVPPSFFKCPCRTAIKTQLVDNTLYFASSQNFYQLNLIAKQATQTNFSETITAFHVNKKLVVGFQSGRMFLLNQMPREGDFIQKDVISLDKHYDRVLSVIINDYTIFSCQQNQYSYGMWTKKDKYYEYMQQQLLTHKPHFMQQINNYLVITTFSNQILFLNQNLKIVGQISSVPPSGRHKTQLHNSQLSFFSQESCLAKMDLKNQIVEQINCTDRDLMLGYKSDQEIDLLDFQVVDNYTFALTGFKQQSLVILKNNQVIYNIYNVLLEAQNVNTVVFNNQILVFVTCRLGFKLFALKNDILEYKYFRKLIGLQKMQFVDRLMDNMLEVFAVDGENLFQIMLNEDLNAVDFQKTQITLVKQELDVFAVSNQVVVQLKDQIFINGCFTDFNGLICQNKNKIFGVQEGKIFLIQAEPIVLEEYEEQKLTMVGFCANSKDQFAIEWENGQGVKFYQPIGFEIEEMQEEQTEILPQVKFAKVEETEETQIEYFEKIKFKSKFLSFELQNGKEVFHSLVE</sequence>
<gene>
    <name evidence="1" type="ORF">TPC1_30408</name>
</gene>
<dbReference type="EMBL" id="GDID01006509">
    <property type="protein sequence ID" value="JAP90097.1"/>
    <property type="molecule type" value="Transcribed_RNA"/>
</dbReference>
<protein>
    <submittedName>
        <fullName evidence="1">Uncharacterized protein</fullName>
    </submittedName>
</protein>
<organism evidence="1">
    <name type="scientific">Trepomonas sp. PC1</name>
    <dbReference type="NCBI Taxonomy" id="1076344"/>
    <lineage>
        <taxon>Eukaryota</taxon>
        <taxon>Metamonada</taxon>
        <taxon>Diplomonadida</taxon>
        <taxon>Hexamitidae</taxon>
        <taxon>Hexamitinae</taxon>
        <taxon>Trepomonas</taxon>
    </lineage>
</organism>
<evidence type="ECO:0000313" key="1">
    <source>
        <dbReference type="EMBL" id="JAP90097.1"/>
    </source>
</evidence>
<reference evidence="1" key="1">
    <citation type="submission" date="2015-07" db="EMBL/GenBank/DDBJ databases">
        <title>Adaptation to a free-living lifestyle via gene acquisitions in the diplomonad Trepomonas sp. PC1.</title>
        <authorList>
            <person name="Xu F."/>
            <person name="Jerlstrom-Hultqvist J."/>
            <person name="Kolisko M."/>
            <person name="Simpson A.G.B."/>
            <person name="Roger A.J."/>
            <person name="Svard S.G."/>
            <person name="Andersson J.O."/>
        </authorList>
    </citation>
    <scope>NUCLEOTIDE SEQUENCE</scope>
    <source>
        <strain evidence="1">PC1</strain>
    </source>
</reference>
<feature type="non-terminal residue" evidence="1">
    <location>
        <position position="1"/>
    </location>
</feature>
<accession>A0A146K000</accession>
<proteinExistence type="predicted"/>
<dbReference type="AlphaFoldDB" id="A0A146K000"/>